<evidence type="ECO:0000313" key="3">
    <source>
        <dbReference type="EMBL" id="GAJ19452.1"/>
    </source>
</evidence>
<comment type="caution">
    <text evidence="2">The sequence shown here is derived from an EMBL/GenBank/DDBJ whole genome shotgun (WGS) entry which is preliminary data.</text>
</comment>
<feature type="non-terminal residue" evidence="2">
    <location>
        <position position="1"/>
    </location>
</feature>
<dbReference type="EMBL" id="BARW01037963">
    <property type="protein sequence ID" value="GAJ19434.1"/>
    <property type="molecule type" value="Genomic_DNA"/>
</dbReference>
<keyword evidence="1" id="KW-0812">Transmembrane</keyword>
<organism evidence="2">
    <name type="scientific">marine sediment metagenome</name>
    <dbReference type="NCBI Taxonomy" id="412755"/>
    <lineage>
        <taxon>unclassified sequences</taxon>
        <taxon>metagenomes</taxon>
        <taxon>ecological metagenomes</taxon>
    </lineage>
</organism>
<gene>
    <name evidence="2" type="ORF">S12H4_58446</name>
    <name evidence="3" type="ORF">S12H4_58449</name>
</gene>
<dbReference type="AlphaFoldDB" id="X1UPL7"/>
<name>X1UPL7_9ZZZZ</name>
<feature type="transmembrane region" description="Helical" evidence="1">
    <location>
        <begin position="20"/>
        <end position="41"/>
    </location>
</feature>
<evidence type="ECO:0000256" key="1">
    <source>
        <dbReference type="SAM" id="Phobius"/>
    </source>
</evidence>
<dbReference type="EMBL" id="BARW01037965">
    <property type="protein sequence ID" value="GAJ19452.1"/>
    <property type="molecule type" value="Genomic_DNA"/>
</dbReference>
<accession>X1UPL7</accession>
<protein>
    <submittedName>
        <fullName evidence="2">Uncharacterized protein</fullName>
    </submittedName>
</protein>
<evidence type="ECO:0000313" key="2">
    <source>
        <dbReference type="EMBL" id="GAJ19434.1"/>
    </source>
</evidence>
<keyword evidence="1" id="KW-1133">Transmembrane helix</keyword>
<reference evidence="2" key="1">
    <citation type="journal article" date="2014" name="Front. Microbiol.">
        <title>High frequency of phylogenetically diverse reductive dehalogenase-homologous genes in deep subseafloor sedimentary metagenomes.</title>
        <authorList>
            <person name="Kawai M."/>
            <person name="Futagami T."/>
            <person name="Toyoda A."/>
            <person name="Takaki Y."/>
            <person name="Nishi S."/>
            <person name="Hori S."/>
            <person name="Arai W."/>
            <person name="Tsubouchi T."/>
            <person name="Morono Y."/>
            <person name="Uchiyama I."/>
            <person name="Ito T."/>
            <person name="Fujiyama A."/>
            <person name="Inagaki F."/>
            <person name="Takami H."/>
        </authorList>
    </citation>
    <scope>NUCLEOTIDE SEQUENCE</scope>
    <source>
        <strain evidence="2">Expedition CK06-06</strain>
    </source>
</reference>
<sequence length="48" mass="5079">IVWGSNVAYYITLASSINMVLMIIGLVFLVIGLVIPAKAILGSEASKE</sequence>
<proteinExistence type="predicted"/>
<keyword evidence="1" id="KW-0472">Membrane</keyword>